<evidence type="ECO:0000313" key="2">
    <source>
        <dbReference type="EMBL" id="OZC05808.1"/>
    </source>
</evidence>
<evidence type="ECO:0000313" key="3">
    <source>
        <dbReference type="Proteomes" id="UP000242913"/>
    </source>
</evidence>
<feature type="non-terminal residue" evidence="2">
    <location>
        <position position="99"/>
    </location>
</feature>
<dbReference type="OrthoDB" id="5875811at2759"/>
<reference evidence="2 3" key="1">
    <citation type="submission" date="2015-12" db="EMBL/GenBank/DDBJ databases">
        <title>Draft genome of the nematode, Onchocerca flexuosa.</title>
        <authorList>
            <person name="Mitreva M."/>
        </authorList>
    </citation>
    <scope>NUCLEOTIDE SEQUENCE [LARGE SCALE GENOMIC DNA]</scope>
    <source>
        <strain evidence="2">Red Deer</strain>
    </source>
</reference>
<proteinExistence type="predicted"/>
<dbReference type="InterPro" id="IPR004296">
    <property type="entry name" value="DUF236"/>
</dbReference>
<name>A0A238BMS3_9BILA</name>
<dbReference type="EMBL" id="KZ270404">
    <property type="protein sequence ID" value="OZC05808.1"/>
    <property type="molecule type" value="Genomic_DNA"/>
</dbReference>
<feature type="region of interest" description="Disordered" evidence="1">
    <location>
        <begin position="64"/>
        <end position="99"/>
    </location>
</feature>
<dbReference type="Proteomes" id="UP000242913">
    <property type="component" value="Unassembled WGS sequence"/>
</dbReference>
<dbReference type="Pfam" id="PF03057">
    <property type="entry name" value="DUF236"/>
    <property type="match status" value="1"/>
</dbReference>
<feature type="compositionally biased region" description="Basic and acidic residues" evidence="1">
    <location>
        <begin position="66"/>
        <end position="80"/>
    </location>
</feature>
<protein>
    <submittedName>
        <fullName evidence="2">Uncharacterized protein</fullName>
    </submittedName>
</protein>
<gene>
    <name evidence="2" type="ORF">X798_07219</name>
</gene>
<organism evidence="2 3">
    <name type="scientific">Onchocerca flexuosa</name>
    <dbReference type="NCBI Taxonomy" id="387005"/>
    <lineage>
        <taxon>Eukaryota</taxon>
        <taxon>Metazoa</taxon>
        <taxon>Ecdysozoa</taxon>
        <taxon>Nematoda</taxon>
        <taxon>Chromadorea</taxon>
        <taxon>Rhabditida</taxon>
        <taxon>Spirurina</taxon>
        <taxon>Spiruromorpha</taxon>
        <taxon>Filarioidea</taxon>
        <taxon>Onchocercidae</taxon>
        <taxon>Onchocerca</taxon>
    </lineage>
</organism>
<keyword evidence="3" id="KW-1185">Reference proteome</keyword>
<evidence type="ECO:0000256" key="1">
    <source>
        <dbReference type="SAM" id="MobiDB-lite"/>
    </source>
</evidence>
<dbReference type="AlphaFoldDB" id="A0A238BMS3"/>
<sequence length="99" mass="10935">MLYGKKKKLVIKAPTAIKKAAAEDPQYQEIESKPKTKLVIKAPTGFKKADAKDPQYQTLAGLNDDLFGKENEPEPKKKPVMEASSSGPNAEEAEDLQYQ</sequence>
<accession>A0A238BMS3</accession>